<dbReference type="PROSITE" id="PS50600">
    <property type="entry name" value="ULP_PROTEASE"/>
    <property type="match status" value="1"/>
</dbReference>
<dbReference type="InterPro" id="IPR038765">
    <property type="entry name" value="Papain-like_cys_pep_sf"/>
</dbReference>
<dbReference type="GO" id="GO:0006508">
    <property type="term" value="P:proteolysis"/>
    <property type="evidence" value="ECO:0007669"/>
    <property type="project" value="UniProtKB-KW"/>
</dbReference>
<proteinExistence type="inferred from homology"/>
<evidence type="ECO:0000256" key="3">
    <source>
        <dbReference type="ARBA" id="ARBA00022801"/>
    </source>
</evidence>
<dbReference type="AlphaFoldDB" id="A0A166RUS6"/>
<dbReference type="GO" id="GO:0008234">
    <property type="term" value="F:cysteine-type peptidase activity"/>
    <property type="evidence" value="ECO:0007669"/>
    <property type="project" value="InterPro"/>
</dbReference>
<accession>A0A166RUS6</accession>
<keyword evidence="2" id="KW-0645">Protease</keyword>
<evidence type="ECO:0000259" key="4">
    <source>
        <dbReference type="PROSITE" id="PS50600"/>
    </source>
</evidence>
<sequence>MILKRPDFRTVQVHSCRCQPIVQQLVKHGLFPSAPEQPRIAVALELLGLYRTLFERSCDAVNALAESLHSHYTRRGFHAVDKQGEYVVDPWRRSLGAAIQWHDTLQVEVQKRLDAALDEAAAAVKAASRAQAADWIADLTTSEKAAASRTQAADWVADLSAAEKARDSLADGEASRLLQARCPACFAGNKWGRSFDEGGDFHMSIDGNHHHRHQASSGEVPHFYNPQYFLSKDEVDAVGVEIDAARKRPARKYNLKVPEEAIVECQDSHTAANANKQKADTGHFDDTGVAALVCRHGIPIFFANIDTPGEQQKYAIALIRRVFSELPPEATGAFLYDIGCVLDVSVNKYDILSDAIMKRIMFATTAMHAYAHQWSCQLMYNPRLKPGLGLTDGEGVERLWSRMRRLIGVTRTAGRRRRLWILDRQLTFIGFDMRSGLGDWIRRKLKSGVVDMTSESNKILATCGASEAELREQWGLQVEAQISLRAHAPKRLKKEVEAVFALQDDVAAVEKVIDDARGALSQGKDNRGTKASLQELRDHHRHLLDGVEKLYASLNVHENFPELEGVDINFVRILLLARDSKINIRKRAVGSFLEWERLDQAVGGKHQALGTKAHQRTRQAITRRKPALLRAIHTFNKYCAQLVDLHDPSWAIPLPQPLPTNLSALRDRSDLMEDVWISRREEEMPRWLADSSVRNGIRAVLKKDGCLRERRRLGREADSLCRWLGKELSAVELVLHMETHSSLHVLLAEQRRQLLFLLKRWSTPLASDIRFQTAAREATRTAQRLAGMEPEVVLDWMAPMLAPNVVMLEEDISDQVSEPEPSAYPLDSDNLIVEDDLEDVDDANSDDEVIIELASSTLEPLPSRRFHVSVDSNTLQQFLSPTAMLNDESINGAAMLLQTQLLNCGVNAAASVAILSTHALVCARYGTSDDQLWRGAKNTLYWTKDVWILPIHRPATKHWVLCVVYPLKKKLHLFDSFAEQTSWHTETKVIMTLIARLSCIARKNNQPCSQYDFEDWIAQPLLVEPAQTNGYDCGIWILAVVDAVLRGHDTTSCKEQDMVVFRQCLLNLMLQLPKN</sequence>
<dbReference type="GO" id="GO:0019783">
    <property type="term" value="F:ubiquitin-like protein peptidase activity"/>
    <property type="evidence" value="ECO:0007669"/>
    <property type="project" value="UniProtKB-ARBA"/>
</dbReference>
<dbReference type="OrthoDB" id="3253684at2759"/>
<dbReference type="Gene3D" id="3.40.395.10">
    <property type="entry name" value="Adenoviral Proteinase, Chain A"/>
    <property type="match status" value="1"/>
</dbReference>
<keyword evidence="3" id="KW-0378">Hydrolase</keyword>
<feature type="domain" description="Ubiquitin-like protease family profile" evidence="4">
    <location>
        <begin position="868"/>
        <end position="1044"/>
    </location>
</feature>
<dbReference type="PANTHER" id="PTHR33096">
    <property type="entry name" value="CXC2 DOMAIN-CONTAINING PROTEIN"/>
    <property type="match status" value="1"/>
</dbReference>
<evidence type="ECO:0000256" key="2">
    <source>
        <dbReference type="ARBA" id="ARBA00022670"/>
    </source>
</evidence>
<dbReference type="SUPFAM" id="SSF54001">
    <property type="entry name" value="Cysteine proteinases"/>
    <property type="match status" value="1"/>
</dbReference>
<comment type="similarity">
    <text evidence="1">Belongs to the peptidase C48 family.</text>
</comment>
<dbReference type="Proteomes" id="UP000076532">
    <property type="component" value="Unassembled WGS sequence"/>
</dbReference>
<dbReference type="Pfam" id="PF18758">
    <property type="entry name" value="KDZ"/>
    <property type="match status" value="1"/>
</dbReference>
<dbReference type="PANTHER" id="PTHR33096:SF1">
    <property type="entry name" value="CXC1-LIKE CYSTEINE CLUSTER ASSOCIATED WITH KDZ TRANSPOSASES DOMAIN-CONTAINING PROTEIN"/>
    <property type="match status" value="1"/>
</dbReference>
<name>A0A166RUS6_9AGAM</name>
<dbReference type="EMBL" id="KV417502">
    <property type="protein sequence ID" value="KZP28678.1"/>
    <property type="molecule type" value="Genomic_DNA"/>
</dbReference>
<dbReference type="Pfam" id="PF02902">
    <property type="entry name" value="Peptidase_C48"/>
    <property type="match status" value="1"/>
</dbReference>
<dbReference type="InterPro" id="IPR003653">
    <property type="entry name" value="Peptidase_C48_C"/>
</dbReference>
<keyword evidence="6" id="KW-1185">Reference proteome</keyword>
<dbReference type="STRING" id="436010.A0A166RUS6"/>
<protein>
    <recommendedName>
        <fullName evidence="4">Ubiquitin-like protease family profile domain-containing protein</fullName>
    </recommendedName>
</protein>
<organism evidence="5 6">
    <name type="scientific">Athelia psychrophila</name>
    <dbReference type="NCBI Taxonomy" id="1759441"/>
    <lineage>
        <taxon>Eukaryota</taxon>
        <taxon>Fungi</taxon>
        <taxon>Dikarya</taxon>
        <taxon>Basidiomycota</taxon>
        <taxon>Agaricomycotina</taxon>
        <taxon>Agaricomycetes</taxon>
        <taxon>Agaricomycetidae</taxon>
        <taxon>Atheliales</taxon>
        <taxon>Atheliaceae</taxon>
        <taxon>Athelia</taxon>
    </lineage>
</organism>
<evidence type="ECO:0000313" key="6">
    <source>
        <dbReference type="Proteomes" id="UP000076532"/>
    </source>
</evidence>
<evidence type="ECO:0000256" key="1">
    <source>
        <dbReference type="ARBA" id="ARBA00005234"/>
    </source>
</evidence>
<dbReference type="InterPro" id="IPR040521">
    <property type="entry name" value="KDZ"/>
</dbReference>
<evidence type="ECO:0000313" key="5">
    <source>
        <dbReference type="EMBL" id="KZP28678.1"/>
    </source>
</evidence>
<reference evidence="5 6" key="1">
    <citation type="journal article" date="2016" name="Mol. Biol. Evol.">
        <title>Comparative Genomics of Early-Diverging Mushroom-Forming Fungi Provides Insights into the Origins of Lignocellulose Decay Capabilities.</title>
        <authorList>
            <person name="Nagy L.G."/>
            <person name="Riley R."/>
            <person name="Tritt A."/>
            <person name="Adam C."/>
            <person name="Daum C."/>
            <person name="Floudas D."/>
            <person name="Sun H."/>
            <person name="Yadav J.S."/>
            <person name="Pangilinan J."/>
            <person name="Larsson K.H."/>
            <person name="Matsuura K."/>
            <person name="Barry K."/>
            <person name="Labutti K."/>
            <person name="Kuo R."/>
            <person name="Ohm R.A."/>
            <person name="Bhattacharya S.S."/>
            <person name="Shirouzu T."/>
            <person name="Yoshinaga Y."/>
            <person name="Martin F.M."/>
            <person name="Grigoriev I.V."/>
            <person name="Hibbett D.S."/>
        </authorList>
    </citation>
    <scope>NUCLEOTIDE SEQUENCE [LARGE SCALE GENOMIC DNA]</scope>
    <source>
        <strain evidence="5 6">CBS 109695</strain>
    </source>
</reference>
<gene>
    <name evidence="5" type="ORF">FIBSPDRAFT_994208</name>
</gene>